<gene>
    <name evidence="3" type="ORF">SAMN04487884_11448</name>
</gene>
<dbReference type="InterPro" id="IPR001173">
    <property type="entry name" value="Glyco_trans_2-like"/>
</dbReference>
<sequence length="356" mass="41139">MPELSVCIISKNEEENIEKCLRAITPLQSEIILTDTGSSDRTVEIAKKYTKNIFHFDWCDDFSAARNYCAARASNDWILFIDCDEYLVLADILRLNEIINEHPLEIGMVNRISPYPGDETQQSRHDFVARLYNRNLYTYKGTIQETIEPINEELVPMDYDSPKYFEIPLTFYHAGFETINNRRKKAERDLTMLQDILRTEGPSAYTYYQLGKCYVAMKDPALAAHYYYSGISLNPNPVHTYVHDMVESYGFCLLELKQYDKALSLEQYYDDFSSRADYVYLMGLIYMNNARYDEAIAQFKKAIGIKNYSIEGVNTYAPRYNIGLIYESLGKPDEAISFYKQCGSYAPAIKRIAALS</sequence>
<protein>
    <submittedName>
        <fullName evidence="3">Glycosyltransferase involved in cell wall bisynthesis</fullName>
    </submittedName>
</protein>
<keyword evidence="3" id="KW-0808">Transferase</keyword>
<dbReference type="eggNOG" id="COG0457">
    <property type="taxonomic scope" value="Bacteria"/>
</dbReference>
<dbReference type="CDD" id="cd02511">
    <property type="entry name" value="Beta4Glucosyltransferase"/>
    <property type="match status" value="1"/>
</dbReference>
<dbReference type="InterPro" id="IPR019734">
    <property type="entry name" value="TPR_rpt"/>
</dbReference>
<proteinExistence type="predicted"/>
<dbReference type="SUPFAM" id="SSF48452">
    <property type="entry name" value="TPR-like"/>
    <property type="match status" value="1"/>
</dbReference>
<feature type="domain" description="Glycosyltransferase 2-like" evidence="2">
    <location>
        <begin position="5"/>
        <end position="135"/>
    </location>
</feature>
<dbReference type="PROSITE" id="PS50005">
    <property type="entry name" value="TPR"/>
    <property type="match status" value="2"/>
</dbReference>
<name>A0A1H9TAY0_BUTFI</name>
<dbReference type="Proteomes" id="UP000182584">
    <property type="component" value="Unassembled WGS sequence"/>
</dbReference>
<dbReference type="InterPro" id="IPR011990">
    <property type="entry name" value="TPR-like_helical_dom_sf"/>
</dbReference>
<feature type="repeat" description="TPR" evidence="1">
    <location>
        <begin position="204"/>
        <end position="237"/>
    </location>
</feature>
<keyword evidence="1" id="KW-0802">TPR repeat</keyword>
<dbReference type="Gene3D" id="1.25.40.10">
    <property type="entry name" value="Tetratricopeptide repeat domain"/>
    <property type="match status" value="2"/>
</dbReference>
<dbReference type="Pfam" id="PF00535">
    <property type="entry name" value="Glycos_transf_2"/>
    <property type="match status" value="1"/>
</dbReference>
<evidence type="ECO:0000256" key="1">
    <source>
        <dbReference type="PROSITE-ProRule" id="PRU00339"/>
    </source>
</evidence>
<evidence type="ECO:0000259" key="2">
    <source>
        <dbReference type="Pfam" id="PF00535"/>
    </source>
</evidence>
<dbReference type="InterPro" id="IPR029044">
    <property type="entry name" value="Nucleotide-diphossugar_trans"/>
</dbReference>
<dbReference type="RefSeq" id="WP_027207495.1">
    <property type="nucleotide sequence ID" value="NZ_FOGJ01000014.1"/>
</dbReference>
<dbReference type="SUPFAM" id="SSF53448">
    <property type="entry name" value="Nucleotide-diphospho-sugar transferases"/>
    <property type="match status" value="1"/>
</dbReference>
<reference evidence="3 4" key="1">
    <citation type="submission" date="2016-10" db="EMBL/GenBank/DDBJ databases">
        <authorList>
            <person name="de Groot N.N."/>
        </authorList>
    </citation>
    <scope>NUCLEOTIDE SEQUENCE [LARGE SCALE GENOMIC DNA]</scope>
    <source>
        <strain evidence="3 4">AR40</strain>
    </source>
</reference>
<dbReference type="GO" id="GO:0016740">
    <property type="term" value="F:transferase activity"/>
    <property type="evidence" value="ECO:0007669"/>
    <property type="project" value="UniProtKB-KW"/>
</dbReference>
<feature type="repeat" description="TPR" evidence="1">
    <location>
        <begin position="276"/>
        <end position="309"/>
    </location>
</feature>
<dbReference type="Gene3D" id="3.90.550.10">
    <property type="entry name" value="Spore Coat Polysaccharide Biosynthesis Protein SpsA, Chain A"/>
    <property type="match status" value="1"/>
</dbReference>
<evidence type="ECO:0000313" key="4">
    <source>
        <dbReference type="Proteomes" id="UP000182584"/>
    </source>
</evidence>
<dbReference type="AlphaFoldDB" id="A0A1H9TAY0"/>
<accession>A0A1H9TAY0</accession>
<dbReference type="PANTHER" id="PTHR43630">
    <property type="entry name" value="POLY-BETA-1,6-N-ACETYL-D-GLUCOSAMINE SYNTHASE"/>
    <property type="match status" value="1"/>
</dbReference>
<dbReference type="PANTHER" id="PTHR43630:SF2">
    <property type="entry name" value="GLYCOSYLTRANSFERASE"/>
    <property type="match status" value="1"/>
</dbReference>
<evidence type="ECO:0000313" key="3">
    <source>
        <dbReference type="EMBL" id="SER94197.1"/>
    </source>
</evidence>
<dbReference type="eggNOG" id="COG0463">
    <property type="taxonomic scope" value="Bacteria"/>
</dbReference>
<dbReference type="Pfam" id="PF13424">
    <property type="entry name" value="TPR_12"/>
    <property type="match status" value="1"/>
</dbReference>
<dbReference type="EMBL" id="FOGJ01000014">
    <property type="protein sequence ID" value="SER94197.1"/>
    <property type="molecule type" value="Genomic_DNA"/>
</dbReference>
<organism evidence="3 4">
    <name type="scientific">Butyrivibrio fibrisolvens</name>
    <dbReference type="NCBI Taxonomy" id="831"/>
    <lineage>
        <taxon>Bacteria</taxon>
        <taxon>Bacillati</taxon>
        <taxon>Bacillota</taxon>
        <taxon>Clostridia</taxon>
        <taxon>Lachnospirales</taxon>
        <taxon>Lachnospiraceae</taxon>
        <taxon>Butyrivibrio</taxon>
    </lineage>
</organism>
<dbReference type="OrthoDB" id="9815923at2"/>
<dbReference type="SMART" id="SM00028">
    <property type="entry name" value="TPR"/>
    <property type="match status" value="3"/>
</dbReference>
<dbReference type="Pfam" id="PF13181">
    <property type="entry name" value="TPR_8"/>
    <property type="match status" value="1"/>
</dbReference>